<keyword evidence="2" id="KW-0378">Hydrolase</keyword>
<dbReference type="Pfam" id="PF02837">
    <property type="entry name" value="Glyco_hydro_2_N"/>
    <property type="match status" value="1"/>
</dbReference>
<dbReference type="PRINTS" id="PR00132">
    <property type="entry name" value="GLHYDRLASE2"/>
</dbReference>
<reference evidence="8" key="1">
    <citation type="submission" date="2016-10" db="EMBL/GenBank/DDBJ databases">
        <authorList>
            <person name="Varghese N."/>
            <person name="Submissions S."/>
        </authorList>
    </citation>
    <scope>NUCLEOTIDE SEQUENCE [LARGE SCALE GENOMIC DNA]</scope>
    <source>
        <strain evidence="8">CGMCC 1.10121</strain>
    </source>
</reference>
<comment type="similarity">
    <text evidence="1">Belongs to the glycosyl hydrolase 2 family.</text>
</comment>
<proteinExistence type="inferred from homology"/>
<evidence type="ECO:0000259" key="5">
    <source>
        <dbReference type="Pfam" id="PF02836"/>
    </source>
</evidence>
<dbReference type="InterPro" id="IPR006103">
    <property type="entry name" value="Glyco_hydro_2_cat"/>
</dbReference>
<evidence type="ECO:0000313" key="7">
    <source>
        <dbReference type="EMBL" id="SEP25528.1"/>
    </source>
</evidence>
<feature type="domain" description="Glycoside hydrolase family 2 catalytic" evidence="5">
    <location>
        <begin position="292"/>
        <end position="583"/>
    </location>
</feature>
<organism evidence="7 8">
    <name type="scientific">Halogranum amylolyticum</name>
    <dbReference type="NCBI Taxonomy" id="660520"/>
    <lineage>
        <taxon>Archaea</taxon>
        <taxon>Methanobacteriati</taxon>
        <taxon>Methanobacteriota</taxon>
        <taxon>Stenosarchaea group</taxon>
        <taxon>Halobacteria</taxon>
        <taxon>Halobacteriales</taxon>
        <taxon>Haloferacaceae</taxon>
    </lineage>
</organism>
<protein>
    <submittedName>
        <fullName evidence="7">Beta-glucuronidase</fullName>
    </submittedName>
</protein>
<dbReference type="RefSeq" id="WP_089827777.1">
    <property type="nucleotide sequence ID" value="NZ_FODV01000027.1"/>
</dbReference>
<dbReference type="SUPFAM" id="SSF49303">
    <property type="entry name" value="beta-Galactosidase/glucuronidase domain"/>
    <property type="match status" value="1"/>
</dbReference>
<dbReference type="InterPro" id="IPR008979">
    <property type="entry name" value="Galactose-bd-like_sf"/>
</dbReference>
<dbReference type="Pfam" id="PF00703">
    <property type="entry name" value="Glyco_hydro_2"/>
    <property type="match status" value="1"/>
</dbReference>
<sequence length="588" mass="67118">MQLLAYPRETTSLDGTWQAIPDQYENFEGYFEDFFGDGEDDMPTGFAPKPIYEPEASVENEPCDFNIHDGRSVEIPSSWGEELPEFRHYEGWVWFAKSFDCDTEQSGARSFLRFGAVNYKAKVWLNGELLGTHEGGYTPFSFEVTETLQDGENTIVVQADNQRYEDGIPNEGTDWFNFGGINRSVELVTVPQTFVRNYKVETSLDDEVNVHVSAWVDNPQTETAVSVSFPELDREFELTPADKSDEFTGSLSFTADEVSLWEPSDPQLYTIRVATDDDAVVDEVGLREVHAADGDILLNGESLQLRGIALHEEVAGKGRALDSEDVATRFQWINELGCNFARLAHYPHTEEMARTADKEGILLWEEVPAYWDINFGDEDVQELYRQQLRELIQRDWNRASVILWSIANETDHTNDTRNKVLPQMADYVRELDSSRLVTAACFVDEDDDEGLVLKDPLEEHLDVIGINEYHGWYYGDSDNMKHFQEDPNGTPVVISETGGGAKWGHHGDEDERWTEEYQAAIYRGQTSAVADSDQIVGISPWILFDFRAPMRQNEFQRGYNRKGVLDQHGRKKKAFHVLREFYQSGHLE</sequence>
<evidence type="ECO:0000256" key="1">
    <source>
        <dbReference type="ARBA" id="ARBA00007401"/>
    </source>
</evidence>
<dbReference type="InterPro" id="IPR051913">
    <property type="entry name" value="GH2_Domain-Containing"/>
</dbReference>
<dbReference type="PANTHER" id="PTHR42732">
    <property type="entry name" value="BETA-GALACTOSIDASE"/>
    <property type="match status" value="1"/>
</dbReference>
<dbReference type="PROSITE" id="PS00608">
    <property type="entry name" value="GLYCOSYL_HYDROL_F2_2"/>
    <property type="match status" value="1"/>
</dbReference>
<dbReference type="OrthoDB" id="317984at2157"/>
<dbReference type="Proteomes" id="UP000199126">
    <property type="component" value="Unassembled WGS sequence"/>
</dbReference>
<dbReference type="AlphaFoldDB" id="A0A1H8WEG6"/>
<dbReference type="Pfam" id="PF02836">
    <property type="entry name" value="Glyco_hydro_2_C"/>
    <property type="match status" value="1"/>
</dbReference>
<evidence type="ECO:0000256" key="2">
    <source>
        <dbReference type="ARBA" id="ARBA00022801"/>
    </source>
</evidence>
<dbReference type="InterPro" id="IPR036156">
    <property type="entry name" value="Beta-gal/glucu_dom_sf"/>
</dbReference>
<dbReference type="GO" id="GO:0005975">
    <property type="term" value="P:carbohydrate metabolic process"/>
    <property type="evidence" value="ECO:0007669"/>
    <property type="project" value="InterPro"/>
</dbReference>
<dbReference type="InterPro" id="IPR006102">
    <property type="entry name" value="Ig-like_GH2"/>
</dbReference>
<dbReference type="InterPro" id="IPR013783">
    <property type="entry name" value="Ig-like_fold"/>
</dbReference>
<dbReference type="Gene3D" id="2.60.120.260">
    <property type="entry name" value="Galactose-binding domain-like"/>
    <property type="match status" value="1"/>
</dbReference>
<dbReference type="InterPro" id="IPR017853">
    <property type="entry name" value="GH"/>
</dbReference>
<dbReference type="PANTHER" id="PTHR42732:SF1">
    <property type="entry name" value="BETA-MANNOSIDASE"/>
    <property type="match status" value="1"/>
</dbReference>
<dbReference type="InterPro" id="IPR023232">
    <property type="entry name" value="Glyco_hydro_2_AS"/>
</dbReference>
<dbReference type="SUPFAM" id="SSF49785">
    <property type="entry name" value="Galactose-binding domain-like"/>
    <property type="match status" value="1"/>
</dbReference>
<keyword evidence="3" id="KW-0326">Glycosidase</keyword>
<name>A0A1H8WEG6_9EURY</name>
<keyword evidence="8" id="KW-1185">Reference proteome</keyword>
<dbReference type="InterPro" id="IPR006104">
    <property type="entry name" value="Glyco_hydro_2_N"/>
</dbReference>
<evidence type="ECO:0000259" key="6">
    <source>
        <dbReference type="Pfam" id="PF02837"/>
    </source>
</evidence>
<dbReference type="GO" id="GO:0004553">
    <property type="term" value="F:hydrolase activity, hydrolyzing O-glycosyl compounds"/>
    <property type="evidence" value="ECO:0007669"/>
    <property type="project" value="InterPro"/>
</dbReference>
<feature type="domain" description="Glycosyl hydrolases family 2 sugar binding" evidence="6">
    <location>
        <begin position="82"/>
        <end position="191"/>
    </location>
</feature>
<evidence type="ECO:0000259" key="4">
    <source>
        <dbReference type="Pfam" id="PF00703"/>
    </source>
</evidence>
<dbReference type="SUPFAM" id="SSF51445">
    <property type="entry name" value="(Trans)glycosidases"/>
    <property type="match status" value="1"/>
</dbReference>
<dbReference type="InterPro" id="IPR006101">
    <property type="entry name" value="Glyco_hydro_2"/>
</dbReference>
<accession>A0A1H8WEG6</accession>
<evidence type="ECO:0000313" key="8">
    <source>
        <dbReference type="Proteomes" id="UP000199126"/>
    </source>
</evidence>
<dbReference type="Gene3D" id="3.20.20.80">
    <property type="entry name" value="Glycosidases"/>
    <property type="match status" value="1"/>
</dbReference>
<evidence type="ECO:0000256" key="3">
    <source>
        <dbReference type="ARBA" id="ARBA00023295"/>
    </source>
</evidence>
<feature type="domain" description="Glycoside hydrolase family 2 immunoglobulin-like beta-sandwich" evidence="4">
    <location>
        <begin position="193"/>
        <end position="284"/>
    </location>
</feature>
<dbReference type="EMBL" id="FODV01000027">
    <property type="protein sequence ID" value="SEP25528.1"/>
    <property type="molecule type" value="Genomic_DNA"/>
</dbReference>
<dbReference type="Gene3D" id="2.60.40.10">
    <property type="entry name" value="Immunoglobulins"/>
    <property type="match status" value="1"/>
</dbReference>
<gene>
    <name evidence="7" type="ORF">SAMN04487948_12738</name>
</gene>